<dbReference type="PANTHER" id="PTHR46211:SF1">
    <property type="entry name" value="GLYCEROPHOSPHODIESTER PHOSPHODIESTERASE, CYTOPLASMIC"/>
    <property type="match status" value="1"/>
</dbReference>
<sequence length="244" mass="27205">MKTNDSLMIIAHRGAAGEAPENTLAAFKLGLEQGCTGIELDVHLSKDGEVIVCHDGTLDRTTDSKGVIRDMTVDELKKADAGRWFHEKYAGERVPLLEEVLDLVSPEVQINVEIKGSYGGETEPALLKLLHRKNRLDSVFVSSFDFVSLELLKSLEPNIRIGQLYSIGIAKHYRMADLIDQPLYSLHPQWSKLTGEAVREAKERGLAVYPWTVNAEETMRQMIEFGVSGIITDYPGRLKKLLEG</sequence>
<evidence type="ECO:0000259" key="1">
    <source>
        <dbReference type="PROSITE" id="PS51704"/>
    </source>
</evidence>
<dbReference type="AlphaFoldDB" id="A0A2V5KG95"/>
<dbReference type="OrthoDB" id="384721at2"/>
<reference evidence="2 3" key="1">
    <citation type="submission" date="2018-05" db="EMBL/GenBank/DDBJ databases">
        <title>Paenibacillus flagellatus sp. nov., isolated from selenium mineral soil.</title>
        <authorList>
            <person name="Dai X."/>
        </authorList>
    </citation>
    <scope>NUCLEOTIDE SEQUENCE [LARGE SCALE GENOMIC DNA]</scope>
    <source>
        <strain evidence="2 3">DXL2</strain>
    </source>
</reference>
<dbReference type="Pfam" id="PF03009">
    <property type="entry name" value="GDPD"/>
    <property type="match status" value="1"/>
</dbReference>
<organism evidence="2 3">
    <name type="scientific">Paenibacillus flagellatus</name>
    <dbReference type="NCBI Taxonomy" id="2211139"/>
    <lineage>
        <taxon>Bacteria</taxon>
        <taxon>Bacillati</taxon>
        <taxon>Bacillota</taxon>
        <taxon>Bacilli</taxon>
        <taxon>Bacillales</taxon>
        <taxon>Paenibacillaceae</taxon>
        <taxon>Paenibacillus</taxon>
    </lineage>
</organism>
<dbReference type="GO" id="GO:0006629">
    <property type="term" value="P:lipid metabolic process"/>
    <property type="evidence" value="ECO:0007669"/>
    <property type="project" value="InterPro"/>
</dbReference>
<dbReference type="PROSITE" id="PS51704">
    <property type="entry name" value="GP_PDE"/>
    <property type="match status" value="1"/>
</dbReference>
<dbReference type="EMBL" id="QJVJ01000001">
    <property type="protein sequence ID" value="PYI57303.1"/>
    <property type="molecule type" value="Genomic_DNA"/>
</dbReference>
<evidence type="ECO:0000313" key="3">
    <source>
        <dbReference type="Proteomes" id="UP000247476"/>
    </source>
</evidence>
<dbReference type="RefSeq" id="WP_110838342.1">
    <property type="nucleotide sequence ID" value="NZ_QJVJ01000001.1"/>
</dbReference>
<dbReference type="PANTHER" id="PTHR46211">
    <property type="entry name" value="GLYCEROPHOSPHORYL DIESTER PHOSPHODIESTERASE"/>
    <property type="match status" value="1"/>
</dbReference>
<name>A0A2V5KG95_9BACL</name>
<dbReference type="SUPFAM" id="SSF51695">
    <property type="entry name" value="PLC-like phosphodiesterases"/>
    <property type="match status" value="1"/>
</dbReference>
<gene>
    <name evidence="2" type="ORF">DLM86_02355</name>
</gene>
<dbReference type="CDD" id="cd08563">
    <property type="entry name" value="GDPD_TtGDE_like"/>
    <property type="match status" value="1"/>
</dbReference>
<dbReference type="InterPro" id="IPR017946">
    <property type="entry name" value="PLC-like_Pdiesterase_TIM-brl"/>
</dbReference>
<keyword evidence="3" id="KW-1185">Reference proteome</keyword>
<protein>
    <submittedName>
        <fullName evidence="2">Glycerophosphodiester phosphodiesterase</fullName>
    </submittedName>
</protein>
<feature type="domain" description="GP-PDE" evidence="1">
    <location>
        <begin position="7"/>
        <end position="242"/>
    </location>
</feature>
<accession>A0A2V5KG95</accession>
<evidence type="ECO:0000313" key="2">
    <source>
        <dbReference type="EMBL" id="PYI57303.1"/>
    </source>
</evidence>
<dbReference type="Gene3D" id="3.20.20.190">
    <property type="entry name" value="Phosphatidylinositol (PI) phosphodiesterase"/>
    <property type="match status" value="1"/>
</dbReference>
<comment type="caution">
    <text evidence="2">The sequence shown here is derived from an EMBL/GenBank/DDBJ whole genome shotgun (WGS) entry which is preliminary data.</text>
</comment>
<proteinExistence type="predicted"/>
<dbReference type="PROSITE" id="PS50007">
    <property type="entry name" value="PIPLC_X_DOMAIN"/>
    <property type="match status" value="1"/>
</dbReference>
<dbReference type="GO" id="GO:0008081">
    <property type="term" value="F:phosphoric diester hydrolase activity"/>
    <property type="evidence" value="ECO:0007669"/>
    <property type="project" value="InterPro"/>
</dbReference>
<dbReference type="Proteomes" id="UP000247476">
    <property type="component" value="Unassembled WGS sequence"/>
</dbReference>
<dbReference type="InterPro" id="IPR030395">
    <property type="entry name" value="GP_PDE_dom"/>
</dbReference>